<feature type="domain" description="ZF-HD dimerization-type" evidence="11">
    <location>
        <begin position="60"/>
        <end position="111"/>
    </location>
</feature>
<keyword evidence="8" id="KW-0804">Transcription</keyword>
<evidence type="ECO:0000313" key="13">
    <source>
        <dbReference type="Proteomes" id="UP001497480"/>
    </source>
</evidence>
<comment type="subcellular location">
    <subcellularLocation>
        <location evidence="1">Nucleus</location>
    </subcellularLocation>
</comment>
<feature type="region of interest" description="Disordered" evidence="10">
    <location>
        <begin position="127"/>
        <end position="149"/>
    </location>
</feature>
<keyword evidence="3" id="KW-0863">Zinc-finger</keyword>
<evidence type="ECO:0000256" key="4">
    <source>
        <dbReference type="ARBA" id="ARBA00022833"/>
    </source>
</evidence>
<evidence type="ECO:0000256" key="2">
    <source>
        <dbReference type="ARBA" id="ARBA00022723"/>
    </source>
</evidence>
<keyword evidence="2" id="KW-0479">Metal-binding</keyword>
<evidence type="ECO:0000256" key="3">
    <source>
        <dbReference type="ARBA" id="ARBA00022771"/>
    </source>
</evidence>
<keyword evidence="4" id="KW-0862">Zinc</keyword>
<evidence type="ECO:0000256" key="1">
    <source>
        <dbReference type="ARBA" id="ARBA00004123"/>
    </source>
</evidence>
<feature type="region of interest" description="Disordered" evidence="10">
    <location>
        <begin position="274"/>
        <end position="299"/>
    </location>
</feature>
<proteinExistence type="predicted"/>
<dbReference type="InterPro" id="IPR006455">
    <property type="entry name" value="Homeodomain_ZF_HD"/>
</dbReference>
<protein>
    <recommendedName>
        <fullName evidence="11">ZF-HD dimerization-type domain-containing protein</fullName>
    </recommendedName>
</protein>
<feature type="compositionally biased region" description="Low complexity" evidence="10">
    <location>
        <begin position="137"/>
        <end position="146"/>
    </location>
</feature>
<keyword evidence="9" id="KW-0539">Nucleus</keyword>
<keyword evidence="5" id="KW-0805">Transcription regulation</keyword>
<evidence type="ECO:0000256" key="7">
    <source>
        <dbReference type="ARBA" id="ARBA00023155"/>
    </source>
</evidence>
<evidence type="ECO:0000256" key="5">
    <source>
        <dbReference type="ARBA" id="ARBA00023015"/>
    </source>
</evidence>
<dbReference type="GO" id="GO:0008270">
    <property type="term" value="F:zinc ion binding"/>
    <property type="evidence" value="ECO:0007669"/>
    <property type="project" value="UniProtKB-KW"/>
</dbReference>
<feature type="region of interest" description="Disordered" evidence="10">
    <location>
        <begin position="1"/>
        <end position="53"/>
    </location>
</feature>
<sequence>MDLTPNNFHTLDTDPQTPTLPTKTNSSSFTNGSLKPYHSSTTTSTTSSTPPPPSTVVISYKECLKNHAASIGGHAIDGCGEFMPSSSSNPSEPRSITCAACGCHRNFHRRDNNSNLHSFYHSSLPLLPPPTRREHSTSSPSSLSPSPSYPPPISRHFPPYYAVPHMLLSLGGVFSDDHEHRSFSFFNSSSLSKTEGKIQNGKKRYRTKFSQEQKEKMHGLCEKLGWRMNKADEALIQEFCNEAGVSRGVFKVWMHNNKNIFKKKSLEVLGNAPSDEKINENDHNGNIGDGSRGGFDSDNNNSLEHNMVIGKPLHIFLL</sequence>
<evidence type="ECO:0000256" key="6">
    <source>
        <dbReference type="ARBA" id="ARBA00023125"/>
    </source>
</evidence>
<dbReference type="Gene3D" id="1.10.10.60">
    <property type="entry name" value="Homeodomain-like"/>
    <property type="match status" value="1"/>
</dbReference>
<evidence type="ECO:0000256" key="9">
    <source>
        <dbReference type="ARBA" id="ARBA00023242"/>
    </source>
</evidence>
<accession>A0AAV1WGE9</accession>
<dbReference type="PANTHER" id="PTHR31948">
    <property type="entry name" value="ZINC-FINGER HOMEODOMAIN PROTEIN 2"/>
    <property type="match status" value="1"/>
</dbReference>
<reference evidence="12 13" key="1">
    <citation type="submission" date="2024-03" db="EMBL/GenBank/DDBJ databases">
        <authorList>
            <person name="Martinez-Hernandez J."/>
        </authorList>
    </citation>
    <scope>NUCLEOTIDE SEQUENCE [LARGE SCALE GENOMIC DNA]</scope>
</reference>
<keyword evidence="7" id="KW-0371">Homeobox</keyword>
<keyword evidence="6" id="KW-0238">DNA-binding</keyword>
<dbReference type="PROSITE" id="PS51523">
    <property type="entry name" value="ZF_HD_DIMER"/>
    <property type="match status" value="1"/>
</dbReference>
<keyword evidence="13" id="KW-1185">Reference proteome</keyword>
<evidence type="ECO:0000256" key="8">
    <source>
        <dbReference type="ARBA" id="ARBA00023163"/>
    </source>
</evidence>
<dbReference type="GO" id="GO:0005634">
    <property type="term" value="C:nucleus"/>
    <property type="evidence" value="ECO:0007669"/>
    <property type="project" value="UniProtKB-SubCell"/>
</dbReference>
<feature type="compositionally biased region" description="Low complexity" evidence="10">
    <location>
        <begin position="39"/>
        <end position="48"/>
    </location>
</feature>
<name>A0AAV1WGE9_LUPLU</name>
<comment type="caution">
    <text evidence="12">The sequence shown here is derived from an EMBL/GenBank/DDBJ whole genome shotgun (WGS) entry which is preliminary data.</text>
</comment>
<dbReference type="PANTHER" id="PTHR31948:SF72">
    <property type="entry name" value="ZINC-FINGER HOMEODOMAIN PROTEIN 10"/>
    <property type="match status" value="1"/>
</dbReference>
<gene>
    <name evidence="12" type="ORF">LLUT_LOCUS9174</name>
</gene>
<dbReference type="InterPro" id="IPR009057">
    <property type="entry name" value="Homeodomain-like_sf"/>
</dbReference>
<dbReference type="GO" id="GO:0000976">
    <property type="term" value="F:transcription cis-regulatory region binding"/>
    <property type="evidence" value="ECO:0007669"/>
    <property type="project" value="TreeGrafter"/>
</dbReference>
<dbReference type="GO" id="GO:0003700">
    <property type="term" value="F:DNA-binding transcription factor activity"/>
    <property type="evidence" value="ECO:0007669"/>
    <property type="project" value="TreeGrafter"/>
</dbReference>
<feature type="compositionally biased region" description="Low complexity" evidence="10">
    <location>
        <begin position="13"/>
        <end position="24"/>
    </location>
</feature>
<dbReference type="Proteomes" id="UP001497480">
    <property type="component" value="Unassembled WGS sequence"/>
</dbReference>
<evidence type="ECO:0000256" key="10">
    <source>
        <dbReference type="SAM" id="MobiDB-lite"/>
    </source>
</evidence>
<dbReference type="GO" id="GO:0050793">
    <property type="term" value="P:regulation of developmental process"/>
    <property type="evidence" value="ECO:0007669"/>
    <property type="project" value="TreeGrafter"/>
</dbReference>
<dbReference type="SUPFAM" id="SSF46689">
    <property type="entry name" value="Homeodomain-like"/>
    <property type="match status" value="1"/>
</dbReference>
<evidence type="ECO:0000259" key="11">
    <source>
        <dbReference type="PROSITE" id="PS51523"/>
    </source>
</evidence>
<feature type="compositionally biased region" description="Basic and acidic residues" evidence="10">
    <location>
        <begin position="274"/>
        <end position="283"/>
    </location>
</feature>
<organism evidence="12 13">
    <name type="scientific">Lupinus luteus</name>
    <name type="common">European yellow lupine</name>
    <dbReference type="NCBI Taxonomy" id="3873"/>
    <lineage>
        <taxon>Eukaryota</taxon>
        <taxon>Viridiplantae</taxon>
        <taxon>Streptophyta</taxon>
        <taxon>Embryophyta</taxon>
        <taxon>Tracheophyta</taxon>
        <taxon>Spermatophyta</taxon>
        <taxon>Magnoliopsida</taxon>
        <taxon>eudicotyledons</taxon>
        <taxon>Gunneridae</taxon>
        <taxon>Pentapetalae</taxon>
        <taxon>rosids</taxon>
        <taxon>fabids</taxon>
        <taxon>Fabales</taxon>
        <taxon>Fabaceae</taxon>
        <taxon>Papilionoideae</taxon>
        <taxon>50 kb inversion clade</taxon>
        <taxon>genistoids sensu lato</taxon>
        <taxon>core genistoids</taxon>
        <taxon>Genisteae</taxon>
        <taxon>Lupinus</taxon>
    </lineage>
</organism>
<dbReference type="NCBIfam" id="TIGR01566">
    <property type="entry name" value="ZF_HD_prot_N"/>
    <property type="match status" value="1"/>
</dbReference>
<dbReference type="EMBL" id="CAXHTB010000006">
    <property type="protein sequence ID" value="CAL0308114.1"/>
    <property type="molecule type" value="Genomic_DNA"/>
</dbReference>
<dbReference type="FunFam" id="1.10.10.60:FF:000257">
    <property type="entry name" value="Zinc-finger homeodomain protein 2"/>
    <property type="match status" value="1"/>
</dbReference>
<evidence type="ECO:0000313" key="12">
    <source>
        <dbReference type="EMBL" id="CAL0308114.1"/>
    </source>
</evidence>
<dbReference type="InterPro" id="IPR006456">
    <property type="entry name" value="ZF_HD_homeobox_Cys/His_dimer"/>
</dbReference>
<dbReference type="NCBIfam" id="TIGR01565">
    <property type="entry name" value="homeo_ZF_HD"/>
    <property type="match status" value="1"/>
</dbReference>
<dbReference type="AlphaFoldDB" id="A0AAV1WGE9"/>
<dbReference type="Pfam" id="PF04770">
    <property type="entry name" value="ZF-HD_dimer"/>
    <property type="match status" value="1"/>
</dbReference>